<protein>
    <submittedName>
        <fullName evidence="1">Uncharacterized protein</fullName>
    </submittedName>
</protein>
<proteinExistence type="predicted"/>
<dbReference type="EMBL" id="CM020620">
    <property type="protein sequence ID" value="KAK1867920.1"/>
    <property type="molecule type" value="Genomic_DNA"/>
</dbReference>
<comment type="caution">
    <text evidence="1">The sequence shown here is derived from an EMBL/GenBank/DDBJ whole genome shotgun (WGS) entry which is preliminary data.</text>
</comment>
<keyword evidence="2" id="KW-1185">Reference proteome</keyword>
<reference evidence="1" key="1">
    <citation type="submission" date="2019-11" db="EMBL/GenBank/DDBJ databases">
        <title>Nori genome reveals adaptations in red seaweeds to the harsh intertidal environment.</title>
        <authorList>
            <person name="Wang D."/>
            <person name="Mao Y."/>
        </authorList>
    </citation>
    <scope>NUCLEOTIDE SEQUENCE</scope>
    <source>
        <tissue evidence="1">Gametophyte</tissue>
    </source>
</reference>
<dbReference type="Proteomes" id="UP000798662">
    <property type="component" value="Chromosome 3"/>
</dbReference>
<organism evidence="1 2">
    <name type="scientific">Pyropia yezoensis</name>
    <name type="common">Susabi-nori</name>
    <name type="synonym">Porphyra yezoensis</name>
    <dbReference type="NCBI Taxonomy" id="2788"/>
    <lineage>
        <taxon>Eukaryota</taxon>
        <taxon>Rhodophyta</taxon>
        <taxon>Bangiophyceae</taxon>
        <taxon>Bangiales</taxon>
        <taxon>Bangiaceae</taxon>
        <taxon>Pyropia</taxon>
    </lineage>
</organism>
<name>A0ACC3CD81_PYRYE</name>
<gene>
    <name evidence="1" type="ORF">I4F81_010417</name>
</gene>
<accession>A0ACC3CD81</accession>
<evidence type="ECO:0000313" key="1">
    <source>
        <dbReference type="EMBL" id="KAK1867920.1"/>
    </source>
</evidence>
<evidence type="ECO:0000313" key="2">
    <source>
        <dbReference type="Proteomes" id="UP000798662"/>
    </source>
</evidence>
<sequence length="154" mass="16675">MVMVSGAAVMVPAGIGGVWRRRVRGAEREWHGPRSRALPLPHPHDCYGYPHNQAPKARSPQSARARNGSRGAAVFRHHHCRRAPLHLWRAGCTCGPGGGGEAGREGLHPSATRHRTAAASTSHVDDARRLPVSTSRRDAGCHPRRTAGGRSRHH</sequence>